<keyword evidence="1" id="KW-1133">Transmembrane helix</keyword>
<keyword evidence="1" id="KW-0472">Membrane</keyword>
<keyword evidence="3" id="KW-1185">Reference proteome</keyword>
<comment type="caution">
    <text evidence="2">The sequence shown here is derived from an EMBL/GenBank/DDBJ whole genome shotgun (WGS) entry which is preliminary data.</text>
</comment>
<keyword evidence="1" id="KW-0812">Transmembrane</keyword>
<proteinExistence type="predicted"/>
<reference evidence="2 3" key="1">
    <citation type="submission" date="2009-04" db="EMBL/GenBank/DDBJ databases">
        <authorList>
            <person name="Sebastian Y."/>
            <person name="Madupu R."/>
            <person name="Durkin A.S."/>
            <person name="Torralba M."/>
            <person name="Methe B."/>
            <person name="Sutton G.G."/>
            <person name="Strausberg R.L."/>
            <person name="Nelson K.E."/>
        </authorList>
    </citation>
    <scope>NUCLEOTIDE SEQUENCE [LARGE SCALE GENOMIC DNA]</scope>
    <source>
        <strain evidence="3">ATCC 35406 / BCRC 14492 / JCM 8526 / NCTC 13058 / HG 370</strain>
    </source>
</reference>
<gene>
    <name evidence="2" type="ORF">POREN0001_1311</name>
</gene>
<name>C3J867_POREA</name>
<accession>C3J867</accession>
<evidence type="ECO:0000256" key="1">
    <source>
        <dbReference type="SAM" id="Phobius"/>
    </source>
</evidence>
<sequence>MDNILYRKSKKPIYYISANYRKNKLFTTKSREERVSISQFFSYLCIVFFMVLDFKVNTSEFVGRQAHFLFIPTF</sequence>
<dbReference type="EMBL" id="ACNN01000005">
    <property type="protein sequence ID" value="EEN83588.1"/>
    <property type="molecule type" value="Genomic_DNA"/>
</dbReference>
<evidence type="ECO:0000313" key="3">
    <source>
        <dbReference type="Proteomes" id="UP000004295"/>
    </source>
</evidence>
<dbReference type="AlphaFoldDB" id="C3J867"/>
<organism evidence="2 3">
    <name type="scientific">Porphyromonas endodontalis (strain ATCC 35406 / DSM 24491 / JCM 8526 / CCUG 16442 / BCRC 14492 / NCTC 13058 / HG 370)</name>
    <name type="common">Bacteroides endodontalis</name>
    <dbReference type="NCBI Taxonomy" id="553175"/>
    <lineage>
        <taxon>Bacteria</taxon>
        <taxon>Pseudomonadati</taxon>
        <taxon>Bacteroidota</taxon>
        <taxon>Bacteroidia</taxon>
        <taxon>Bacteroidales</taxon>
        <taxon>Porphyromonadaceae</taxon>
        <taxon>Porphyromonas</taxon>
    </lineage>
</organism>
<evidence type="ECO:0000313" key="2">
    <source>
        <dbReference type="EMBL" id="EEN83588.1"/>
    </source>
</evidence>
<protein>
    <submittedName>
        <fullName evidence="2">Uncharacterized protein</fullName>
    </submittedName>
</protein>
<feature type="transmembrane region" description="Helical" evidence="1">
    <location>
        <begin position="35"/>
        <end position="52"/>
    </location>
</feature>
<dbReference type="Proteomes" id="UP000004295">
    <property type="component" value="Unassembled WGS sequence"/>
</dbReference>